<dbReference type="STRING" id="1121097.GCA_000428125_02318"/>
<dbReference type="Proteomes" id="UP000027601">
    <property type="component" value="Unassembled WGS sequence"/>
</dbReference>
<dbReference type="EMBL" id="BAJS01000021">
    <property type="protein sequence ID" value="GAK37471.1"/>
    <property type="molecule type" value="Genomic_DNA"/>
</dbReference>
<dbReference type="RefSeq" id="WP_148297752.1">
    <property type="nucleotide sequence ID" value="NZ_ATZI01000010.1"/>
</dbReference>
<sequence>MDRYIENIIASSIKIGTIQTLKSLGLLSEVITITQAERIYGKRLIKEWREKSWIKLYPARNKERGRYYVKRSEVETASSMMDIYNKLPDNIISQIIKNE</sequence>
<evidence type="ECO:0000313" key="2">
    <source>
        <dbReference type="Proteomes" id="UP000027601"/>
    </source>
</evidence>
<accession>A0A069D591</accession>
<name>A0A069D591_9BACE</name>
<comment type="caution">
    <text evidence="1">The sequence shown here is derived from an EMBL/GenBank/DDBJ whole genome shotgun (WGS) entry which is preliminary data.</text>
</comment>
<gene>
    <name evidence="1" type="ORF">JCM15093_2724</name>
</gene>
<dbReference type="AlphaFoldDB" id="A0A069D591"/>
<organism evidence="1 2">
    <name type="scientific">Bacteroides graminisolvens DSM 19988 = JCM 15093</name>
    <dbReference type="NCBI Taxonomy" id="1121097"/>
    <lineage>
        <taxon>Bacteria</taxon>
        <taxon>Pseudomonadati</taxon>
        <taxon>Bacteroidota</taxon>
        <taxon>Bacteroidia</taxon>
        <taxon>Bacteroidales</taxon>
        <taxon>Bacteroidaceae</taxon>
        <taxon>Bacteroides</taxon>
    </lineage>
</organism>
<proteinExistence type="predicted"/>
<dbReference type="eggNOG" id="ENOG5033034">
    <property type="taxonomic scope" value="Bacteria"/>
</dbReference>
<evidence type="ECO:0000313" key="1">
    <source>
        <dbReference type="EMBL" id="GAK37471.1"/>
    </source>
</evidence>
<dbReference type="OrthoDB" id="1037939at2"/>
<protein>
    <submittedName>
        <fullName evidence="1">Uncharacterized protein</fullName>
    </submittedName>
</protein>
<reference evidence="1 2" key="1">
    <citation type="journal article" date="2015" name="Microbes Environ.">
        <title>Distribution and evolution of nitrogen fixation genes in the phylum bacteroidetes.</title>
        <authorList>
            <person name="Inoue J."/>
            <person name="Oshima K."/>
            <person name="Suda W."/>
            <person name="Sakamoto M."/>
            <person name="Iino T."/>
            <person name="Noda S."/>
            <person name="Hongoh Y."/>
            <person name="Hattori M."/>
            <person name="Ohkuma M."/>
        </authorList>
    </citation>
    <scope>NUCLEOTIDE SEQUENCE [LARGE SCALE GENOMIC DNA]</scope>
    <source>
        <strain evidence="1 2">JCM 15093</strain>
    </source>
</reference>
<keyword evidence="2" id="KW-1185">Reference proteome</keyword>